<gene>
    <name evidence="1" type="ORF">PMH09_01960</name>
</gene>
<evidence type="ECO:0000313" key="1">
    <source>
        <dbReference type="EMBL" id="MDJ1181949.1"/>
    </source>
</evidence>
<protein>
    <recommendedName>
        <fullName evidence="3">PIN domain-containing protein</fullName>
    </recommendedName>
</protein>
<comment type="caution">
    <text evidence="1">The sequence shown here is derived from an EMBL/GenBank/DDBJ whole genome shotgun (WGS) entry which is preliminary data.</text>
</comment>
<keyword evidence="2" id="KW-1185">Reference proteome</keyword>
<dbReference type="Proteomes" id="UP001232992">
    <property type="component" value="Unassembled WGS sequence"/>
</dbReference>
<proteinExistence type="predicted"/>
<dbReference type="RefSeq" id="WP_283756598.1">
    <property type="nucleotide sequence ID" value="NZ_JAQOSQ010000001.1"/>
</dbReference>
<name>A0ABT7BRX8_9CYAN</name>
<evidence type="ECO:0000313" key="2">
    <source>
        <dbReference type="Proteomes" id="UP001232992"/>
    </source>
</evidence>
<evidence type="ECO:0008006" key="3">
    <source>
        <dbReference type="Google" id="ProtNLM"/>
    </source>
</evidence>
<accession>A0ABT7BRX8</accession>
<reference evidence="1 2" key="1">
    <citation type="submission" date="2023-01" db="EMBL/GenBank/DDBJ databases">
        <title>Novel diversity within Roseofilum (Cyanobacteria; Desertifilaceae) from marine benthic mats with descriptions of four novel species.</title>
        <authorList>
            <person name="Wang Y."/>
            <person name="Berthold D.E."/>
            <person name="Hu J."/>
            <person name="Lefler F.W."/>
            <person name="Laughinghouse H.D. IV."/>
        </authorList>
    </citation>
    <scope>NUCLEOTIDE SEQUENCE [LARGE SCALE GENOMIC DNA]</scope>
    <source>
        <strain evidence="1 2">BLCC-M143</strain>
    </source>
</reference>
<organism evidence="1 2">
    <name type="scientific">Roseofilum casamattae BLCC-M143</name>
    <dbReference type="NCBI Taxonomy" id="3022442"/>
    <lineage>
        <taxon>Bacteria</taxon>
        <taxon>Bacillati</taxon>
        <taxon>Cyanobacteriota</taxon>
        <taxon>Cyanophyceae</taxon>
        <taxon>Desertifilales</taxon>
        <taxon>Desertifilaceae</taxon>
        <taxon>Roseofilum</taxon>
        <taxon>Roseofilum casamattae</taxon>
    </lineage>
</organism>
<sequence>MAIAKATKRLHEEYQSTGLIAENDGFTKFGLTDCAIVEMAKDSYLVLTDDLRLAHYLQTSQQIDTINFNNLRGLLK</sequence>
<dbReference type="EMBL" id="JAQOSQ010000001">
    <property type="protein sequence ID" value="MDJ1181949.1"/>
    <property type="molecule type" value="Genomic_DNA"/>
</dbReference>